<dbReference type="SUPFAM" id="SSF50447">
    <property type="entry name" value="Translation proteins"/>
    <property type="match status" value="1"/>
</dbReference>
<dbReference type="GO" id="GO:0006412">
    <property type="term" value="P:translation"/>
    <property type="evidence" value="ECO:0007669"/>
    <property type="project" value="UniProtKB-UniRule"/>
</dbReference>
<gene>
    <name evidence="7" type="primary">rplC</name>
    <name evidence="11" type="ORF">COV72_08685</name>
</gene>
<dbReference type="EMBL" id="PCWA01000109">
    <property type="protein sequence ID" value="PIQ88371.1"/>
    <property type="molecule type" value="Genomic_DNA"/>
</dbReference>
<keyword evidence="3 7" id="KW-0694">RNA-binding</keyword>
<dbReference type="GO" id="GO:0019843">
    <property type="term" value="F:rRNA binding"/>
    <property type="evidence" value="ECO:0007669"/>
    <property type="project" value="UniProtKB-UniRule"/>
</dbReference>
<comment type="subunit">
    <text evidence="7 9">Part of the 50S ribosomal subunit. Forms a cluster with proteins L14 and L19.</text>
</comment>
<evidence type="ECO:0000256" key="7">
    <source>
        <dbReference type="HAMAP-Rule" id="MF_01325"/>
    </source>
</evidence>
<accession>A0A2H0LVG1</accession>
<evidence type="ECO:0000256" key="5">
    <source>
        <dbReference type="ARBA" id="ARBA00023274"/>
    </source>
</evidence>
<comment type="similarity">
    <text evidence="1 7 8">Belongs to the universal ribosomal protein uL3 family.</text>
</comment>
<dbReference type="InterPro" id="IPR019926">
    <property type="entry name" value="Ribosomal_uL3_CS"/>
</dbReference>
<name>A0A2H0LVG1_9BACT</name>
<evidence type="ECO:0000256" key="9">
    <source>
        <dbReference type="RuleBase" id="RU003906"/>
    </source>
</evidence>
<dbReference type="HAMAP" id="MF_01325_B">
    <property type="entry name" value="Ribosomal_uL3_B"/>
    <property type="match status" value="1"/>
</dbReference>
<dbReference type="PROSITE" id="PS00474">
    <property type="entry name" value="RIBOSOMAL_L3"/>
    <property type="match status" value="1"/>
</dbReference>
<dbReference type="Proteomes" id="UP000229641">
    <property type="component" value="Unassembled WGS sequence"/>
</dbReference>
<reference evidence="11 12" key="1">
    <citation type="submission" date="2017-09" db="EMBL/GenBank/DDBJ databases">
        <title>Depth-based differentiation of microbial function through sediment-hosted aquifers and enrichment of novel symbionts in the deep terrestrial subsurface.</title>
        <authorList>
            <person name="Probst A.J."/>
            <person name="Ladd B."/>
            <person name="Jarett J.K."/>
            <person name="Geller-Mcgrath D.E."/>
            <person name="Sieber C.M."/>
            <person name="Emerson J.B."/>
            <person name="Anantharaman K."/>
            <person name="Thomas B.C."/>
            <person name="Malmstrom R."/>
            <person name="Stieglmeier M."/>
            <person name="Klingl A."/>
            <person name="Woyke T."/>
            <person name="Ryan C.M."/>
            <person name="Banfield J.F."/>
        </authorList>
    </citation>
    <scope>NUCLEOTIDE SEQUENCE [LARGE SCALE GENOMIC DNA]</scope>
    <source>
        <strain evidence="11">CG11_big_fil_rev_8_21_14_0_20_42_13</strain>
    </source>
</reference>
<dbReference type="AlphaFoldDB" id="A0A2H0LVG1"/>
<evidence type="ECO:0000256" key="3">
    <source>
        <dbReference type="ARBA" id="ARBA00022884"/>
    </source>
</evidence>
<dbReference type="GO" id="GO:0003735">
    <property type="term" value="F:structural constituent of ribosome"/>
    <property type="evidence" value="ECO:0007669"/>
    <property type="project" value="UniProtKB-UniRule"/>
</dbReference>
<keyword evidence="2 7" id="KW-0699">rRNA-binding</keyword>
<dbReference type="PANTHER" id="PTHR11229:SF16">
    <property type="entry name" value="LARGE RIBOSOMAL SUBUNIT PROTEIN UL3C"/>
    <property type="match status" value="1"/>
</dbReference>
<feature type="region of interest" description="Disordered" evidence="10">
    <location>
        <begin position="121"/>
        <end position="146"/>
    </location>
</feature>
<dbReference type="InterPro" id="IPR000597">
    <property type="entry name" value="Ribosomal_uL3"/>
</dbReference>
<organism evidence="11 12">
    <name type="scientific">Candidatus Ghiorseimicrobium undicola</name>
    <dbReference type="NCBI Taxonomy" id="1974746"/>
    <lineage>
        <taxon>Bacteria</taxon>
        <taxon>Pseudomonadati</taxon>
        <taxon>Candidatus Omnitrophota</taxon>
        <taxon>Candidatus Ghiorseimicrobium</taxon>
    </lineage>
</organism>
<dbReference type="Pfam" id="PF00297">
    <property type="entry name" value="Ribosomal_L3"/>
    <property type="match status" value="1"/>
</dbReference>
<protein>
    <recommendedName>
        <fullName evidence="6 7">Large ribosomal subunit protein uL3</fullName>
    </recommendedName>
</protein>
<dbReference type="FunFam" id="2.40.30.10:FF:000004">
    <property type="entry name" value="50S ribosomal protein L3"/>
    <property type="match status" value="1"/>
</dbReference>
<proteinExistence type="inferred from homology"/>
<evidence type="ECO:0000256" key="8">
    <source>
        <dbReference type="RuleBase" id="RU003905"/>
    </source>
</evidence>
<sequence>MSGLLGRKLGMTHKFNEDGRFVPVTVIEAGPCFVIQKKANSIQVGFGKIADRRLARPQSGVFKKISVEPQAFIKEIKVDKPQEYNIGQAIKVDIFKEGDFVDVTGVSIGKGFQGGVKRWHWSGGPKSHGSMSHRRVGSIGASSDPSRVFKNTHMPGHMGNSRITVQNLRVVSVDSENNMLSVKGSVAGHKNSYVIIRKAKKRGDINALKAEAAAREAEKKQSKPKGKKNIKKK</sequence>
<dbReference type="NCBIfam" id="TIGR03625">
    <property type="entry name" value="L3_bact"/>
    <property type="match status" value="1"/>
</dbReference>
<dbReference type="GO" id="GO:0022625">
    <property type="term" value="C:cytosolic large ribosomal subunit"/>
    <property type="evidence" value="ECO:0007669"/>
    <property type="project" value="TreeGrafter"/>
</dbReference>
<evidence type="ECO:0000256" key="2">
    <source>
        <dbReference type="ARBA" id="ARBA00022730"/>
    </source>
</evidence>
<dbReference type="InterPro" id="IPR009000">
    <property type="entry name" value="Transl_B-barrel_sf"/>
</dbReference>
<dbReference type="Gene3D" id="2.40.30.10">
    <property type="entry name" value="Translation factors"/>
    <property type="match status" value="2"/>
</dbReference>
<evidence type="ECO:0000256" key="6">
    <source>
        <dbReference type="ARBA" id="ARBA00035243"/>
    </source>
</evidence>
<keyword evidence="5 7" id="KW-0687">Ribonucleoprotein</keyword>
<evidence type="ECO:0000256" key="4">
    <source>
        <dbReference type="ARBA" id="ARBA00022980"/>
    </source>
</evidence>
<dbReference type="PANTHER" id="PTHR11229">
    <property type="entry name" value="50S RIBOSOMAL PROTEIN L3"/>
    <property type="match status" value="1"/>
</dbReference>
<evidence type="ECO:0000256" key="1">
    <source>
        <dbReference type="ARBA" id="ARBA00006540"/>
    </source>
</evidence>
<comment type="function">
    <text evidence="7 9">One of the primary rRNA binding proteins, it binds directly near the 3'-end of the 23S rRNA, where it nucleates assembly of the 50S subunit.</text>
</comment>
<evidence type="ECO:0000256" key="10">
    <source>
        <dbReference type="SAM" id="MobiDB-lite"/>
    </source>
</evidence>
<comment type="caution">
    <text evidence="11">The sequence shown here is derived from an EMBL/GenBank/DDBJ whole genome shotgun (WGS) entry which is preliminary data.</text>
</comment>
<keyword evidence="4 7" id="KW-0689">Ribosomal protein</keyword>
<evidence type="ECO:0000313" key="12">
    <source>
        <dbReference type="Proteomes" id="UP000229641"/>
    </source>
</evidence>
<evidence type="ECO:0000313" key="11">
    <source>
        <dbReference type="EMBL" id="PIQ88371.1"/>
    </source>
</evidence>
<dbReference type="InterPro" id="IPR019927">
    <property type="entry name" value="Ribosomal_uL3_bac/org-type"/>
</dbReference>